<dbReference type="GO" id="GO:0007030">
    <property type="term" value="P:Golgi organization"/>
    <property type="evidence" value="ECO:0007669"/>
    <property type="project" value="TreeGrafter"/>
</dbReference>
<dbReference type="GO" id="GO:0006891">
    <property type="term" value="P:intra-Golgi vesicle-mediated transport"/>
    <property type="evidence" value="ECO:0007669"/>
    <property type="project" value="TreeGrafter"/>
</dbReference>
<dbReference type="GO" id="GO:0005801">
    <property type="term" value="C:cis-Golgi network"/>
    <property type="evidence" value="ECO:0007669"/>
    <property type="project" value="InterPro"/>
</dbReference>
<reference evidence="3" key="1">
    <citation type="submission" date="2015-11" db="EMBL/GenBank/DDBJ databases">
        <title>De novo transcriptome assembly of four potential Pierce s Disease insect vectors from Arizona vineyards.</title>
        <authorList>
            <person name="Tassone E.E."/>
        </authorList>
    </citation>
    <scope>NUCLEOTIDE SEQUENCE</scope>
</reference>
<dbReference type="GO" id="GO:0017119">
    <property type="term" value="C:Golgi transport complex"/>
    <property type="evidence" value="ECO:0007669"/>
    <property type="project" value="TreeGrafter"/>
</dbReference>
<dbReference type="Pfam" id="PF04136">
    <property type="entry name" value="COG3_N"/>
    <property type="match status" value="1"/>
</dbReference>
<dbReference type="PANTHER" id="PTHR13302:SF8">
    <property type="entry name" value="CONSERVED OLIGOMERIC GOLGI COMPLEX SUBUNIT 3"/>
    <property type="match status" value="1"/>
</dbReference>
<protein>
    <recommendedName>
        <fullName evidence="2">Conserved oligomeric Golgi complex subunit 3 N-terminal domain-containing protein</fullName>
    </recommendedName>
</protein>
<keyword evidence="1" id="KW-0175">Coiled coil</keyword>
<proteinExistence type="predicted"/>
<dbReference type="InterPro" id="IPR048320">
    <property type="entry name" value="COG3_N"/>
</dbReference>
<dbReference type="EMBL" id="GECU01036642">
    <property type="protein sequence ID" value="JAS71064.1"/>
    <property type="molecule type" value="Transcribed_RNA"/>
</dbReference>
<sequence length="194" mass="22315">MSDSISKDVYAKIHNWESTNDSLAPLSNFQRNVILDLSDEVSRLLLEEDDFRQPITNELKKEDSDKDALNFNILGDSVACIESTSQFLQWYSSLEKEWVEDEDLVYTNYCKQLAERKEECSQLLTQVESSLNHLNELNKEYRQVTNRTNSLHQVSEQLLADQMKLSDINNAVSERLHQFKVLGTLVGELLVAAL</sequence>
<accession>A0A1B6H8V7</accession>
<dbReference type="PANTHER" id="PTHR13302">
    <property type="entry name" value="CONSERVED OLIGOMERIC GOLGI COMPLEX COMPONENT 3"/>
    <property type="match status" value="1"/>
</dbReference>
<gene>
    <name evidence="3" type="ORF">g.35056</name>
</gene>
<dbReference type="GO" id="GO:0016020">
    <property type="term" value="C:membrane"/>
    <property type="evidence" value="ECO:0007669"/>
    <property type="project" value="InterPro"/>
</dbReference>
<organism evidence="3">
    <name type="scientific">Homalodisca liturata</name>
    <dbReference type="NCBI Taxonomy" id="320908"/>
    <lineage>
        <taxon>Eukaryota</taxon>
        <taxon>Metazoa</taxon>
        <taxon>Ecdysozoa</taxon>
        <taxon>Arthropoda</taxon>
        <taxon>Hexapoda</taxon>
        <taxon>Insecta</taxon>
        <taxon>Pterygota</taxon>
        <taxon>Neoptera</taxon>
        <taxon>Paraneoptera</taxon>
        <taxon>Hemiptera</taxon>
        <taxon>Auchenorrhyncha</taxon>
        <taxon>Membracoidea</taxon>
        <taxon>Cicadellidae</taxon>
        <taxon>Cicadellinae</taxon>
        <taxon>Proconiini</taxon>
        <taxon>Homalodisca</taxon>
    </lineage>
</organism>
<evidence type="ECO:0000259" key="2">
    <source>
        <dbReference type="Pfam" id="PF04136"/>
    </source>
</evidence>
<evidence type="ECO:0000313" key="3">
    <source>
        <dbReference type="EMBL" id="JAS71064.1"/>
    </source>
</evidence>
<evidence type="ECO:0000256" key="1">
    <source>
        <dbReference type="SAM" id="Coils"/>
    </source>
</evidence>
<feature type="coiled-coil region" evidence="1">
    <location>
        <begin position="120"/>
        <end position="154"/>
    </location>
</feature>
<feature type="domain" description="Conserved oligomeric Golgi complex subunit 3 N-terminal" evidence="2">
    <location>
        <begin position="108"/>
        <end position="186"/>
    </location>
</feature>
<dbReference type="GO" id="GO:0006886">
    <property type="term" value="P:intracellular protein transport"/>
    <property type="evidence" value="ECO:0007669"/>
    <property type="project" value="InterPro"/>
</dbReference>
<name>A0A1B6H8V7_9HEMI</name>
<dbReference type="AlphaFoldDB" id="A0A1B6H8V7"/>
<dbReference type="InterPro" id="IPR007265">
    <property type="entry name" value="COG_su3"/>
</dbReference>